<keyword evidence="12" id="KW-1185">Reference proteome</keyword>
<evidence type="ECO:0000256" key="5">
    <source>
        <dbReference type="ARBA" id="ARBA00022679"/>
    </source>
</evidence>
<dbReference type="PROSITE" id="PS51101">
    <property type="entry name" value="PTS_EIIB_TYPE_4"/>
    <property type="match status" value="1"/>
</dbReference>
<gene>
    <name evidence="10" type="ORF">FD41_GL002147</name>
    <name evidence="9" type="ORF">JCM14108_2280</name>
</gene>
<dbReference type="GO" id="GO:0005737">
    <property type="term" value="C:cytoplasm"/>
    <property type="evidence" value="ECO:0007669"/>
    <property type="project" value="UniProtKB-SubCell"/>
</dbReference>
<evidence type="ECO:0000313" key="12">
    <source>
        <dbReference type="Proteomes" id="UP000051966"/>
    </source>
</evidence>
<dbReference type="Gene3D" id="3.40.35.10">
    <property type="entry name" value="Phosphotransferase system, sorbose subfamily IIB component"/>
    <property type="match status" value="1"/>
</dbReference>
<keyword evidence="6" id="KW-0598">Phosphotransferase system</keyword>
<dbReference type="EMBL" id="AZFY01000032">
    <property type="protein sequence ID" value="KRM10349.1"/>
    <property type="molecule type" value="Genomic_DNA"/>
</dbReference>
<evidence type="ECO:0000256" key="2">
    <source>
        <dbReference type="ARBA" id="ARBA00022448"/>
    </source>
</evidence>
<dbReference type="OrthoDB" id="9788818at2"/>
<dbReference type="eggNOG" id="COG3444">
    <property type="taxonomic scope" value="Bacteria"/>
</dbReference>
<keyword evidence="7" id="KW-0418">Kinase</keyword>
<comment type="caution">
    <text evidence="9">The sequence shown here is derived from an EMBL/GenBank/DDBJ whole genome shotgun (WGS) entry which is preliminary data.</text>
</comment>
<name>X0PKP7_9LACO</name>
<evidence type="ECO:0000313" key="10">
    <source>
        <dbReference type="EMBL" id="KRM10349.1"/>
    </source>
</evidence>
<evidence type="ECO:0000256" key="4">
    <source>
        <dbReference type="ARBA" id="ARBA00022597"/>
    </source>
</evidence>
<evidence type="ECO:0000313" key="9">
    <source>
        <dbReference type="EMBL" id="GAF37261.1"/>
    </source>
</evidence>
<evidence type="ECO:0000259" key="8">
    <source>
        <dbReference type="PROSITE" id="PS51101"/>
    </source>
</evidence>
<feature type="domain" description="PTS EIIB type-4" evidence="8">
    <location>
        <begin position="1"/>
        <end position="169"/>
    </location>
</feature>
<keyword evidence="4" id="KW-0762">Sugar transport</keyword>
<keyword evidence="2" id="KW-0813">Transport</keyword>
<dbReference type="Pfam" id="PF03830">
    <property type="entry name" value="PTSIIB_sorb"/>
    <property type="match status" value="1"/>
</dbReference>
<evidence type="ECO:0000256" key="6">
    <source>
        <dbReference type="ARBA" id="ARBA00022683"/>
    </source>
</evidence>
<dbReference type="RefSeq" id="WP_035180432.1">
    <property type="nucleotide sequence ID" value="NZ_AZFY01000032.1"/>
</dbReference>
<evidence type="ECO:0000256" key="3">
    <source>
        <dbReference type="ARBA" id="ARBA00022490"/>
    </source>
</evidence>
<dbReference type="AlphaFoldDB" id="X0PKP7"/>
<dbReference type="Proteomes" id="UP000019488">
    <property type="component" value="Unassembled WGS sequence"/>
</dbReference>
<dbReference type="Proteomes" id="UP000051966">
    <property type="component" value="Unassembled WGS sequence"/>
</dbReference>
<dbReference type="GO" id="GO:0008982">
    <property type="term" value="F:protein-N(PI)-phosphohistidine-sugar phosphotransferase activity"/>
    <property type="evidence" value="ECO:0007669"/>
    <property type="project" value="InterPro"/>
</dbReference>
<keyword evidence="5" id="KW-0808">Transferase</keyword>
<reference evidence="10 12" key="2">
    <citation type="journal article" date="2015" name="Genome Announc.">
        <title>Expanding the biotechnology potential of lactobacilli through comparative genomics of 213 strains and associated genera.</title>
        <authorList>
            <person name="Sun Z."/>
            <person name="Harris H.M."/>
            <person name="McCann A."/>
            <person name="Guo C."/>
            <person name="Argimon S."/>
            <person name="Zhang W."/>
            <person name="Yang X."/>
            <person name="Jeffery I.B."/>
            <person name="Cooney J.C."/>
            <person name="Kagawa T.F."/>
            <person name="Liu W."/>
            <person name="Song Y."/>
            <person name="Salvetti E."/>
            <person name="Wrobel A."/>
            <person name="Rasinkangas P."/>
            <person name="Parkhill J."/>
            <person name="Rea M.C."/>
            <person name="O'Sullivan O."/>
            <person name="Ritari J."/>
            <person name="Douillard F.P."/>
            <person name="Paul Ross R."/>
            <person name="Yang R."/>
            <person name="Briner A.E."/>
            <person name="Felis G.E."/>
            <person name="de Vos W.M."/>
            <person name="Barrangou R."/>
            <person name="Klaenhammer T.R."/>
            <person name="Caufield P.W."/>
            <person name="Cui Y."/>
            <person name="Zhang H."/>
            <person name="O'Toole P.W."/>
        </authorList>
    </citation>
    <scope>NUCLEOTIDE SEQUENCE [LARGE SCALE GENOMIC DNA]</scope>
    <source>
        <strain evidence="10 12">DSM 18382</strain>
    </source>
</reference>
<dbReference type="GO" id="GO:0009401">
    <property type="term" value="P:phosphoenolpyruvate-dependent sugar phosphotransferase system"/>
    <property type="evidence" value="ECO:0007669"/>
    <property type="project" value="UniProtKB-KW"/>
</dbReference>
<protein>
    <submittedName>
        <fullName evidence="10">PTS family porter, mannose fructose-specific component IIB</fullName>
    </submittedName>
    <submittedName>
        <fullName evidence="9">PTS system, mannose-specific IIB component</fullName>
    </submittedName>
</protein>
<dbReference type="GO" id="GO:0016301">
    <property type="term" value="F:kinase activity"/>
    <property type="evidence" value="ECO:0007669"/>
    <property type="project" value="UniProtKB-KW"/>
</dbReference>
<reference evidence="9" key="1">
    <citation type="journal article" date="2014" name="Genome Announc.">
        <title>Draft Genome Sequences of Two Lactobacillus Strains, L. farraginis JCM 14108T and L. composti JCM 14202T, Isolated from Compost of Distilled Shochu Residue.</title>
        <authorList>
            <person name="Yuki M."/>
            <person name="Oshima K."/>
            <person name="Suda W."/>
            <person name="Kitahara M."/>
            <person name="Kitamura K."/>
            <person name="Iida T."/>
            <person name="Hattori M."/>
            <person name="Ohkuma M."/>
        </authorList>
    </citation>
    <scope>NUCLEOTIDE SEQUENCE [LARGE SCALE GENOMIC DNA]</scope>
    <source>
        <strain evidence="9">JCM 14108</strain>
    </source>
</reference>
<dbReference type="STRING" id="1423743.FD41_GL002147"/>
<sequence>MTMEIRLARIDSRLLHGQVATFWTRFVKPNRIMVVSDTAAKDDLRKTLITQVAPPGVRANVVSVNKMIRAYFDSRFDSFKTLLLTENVGDMLRLAEGGIDFSQIGINVGSIAYEDEMTMITDAVAMNDRIAKQIQTLVNDFHLEVTAQKIPADKKIDLLNLIQKKGFKVN</sequence>
<keyword evidence="3" id="KW-0963">Cytoplasm</keyword>
<dbReference type="PATRIC" id="fig|1423743.5.peg.2207"/>
<evidence type="ECO:0000256" key="1">
    <source>
        <dbReference type="ARBA" id="ARBA00004496"/>
    </source>
</evidence>
<dbReference type="SUPFAM" id="SSF52728">
    <property type="entry name" value="PTS IIb component"/>
    <property type="match status" value="1"/>
</dbReference>
<accession>X0PKP7</accession>
<evidence type="ECO:0000256" key="7">
    <source>
        <dbReference type="ARBA" id="ARBA00022777"/>
    </source>
</evidence>
<dbReference type="EMBL" id="BAKI01000028">
    <property type="protein sequence ID" value="GAF37261.1"/>
    <property type="molecule type" value="Genomic_DNA"/>
</dbReference>
<dbReference type="InterPro" id="IPR004720">
    <property type="entry name" value="PTS_IIB_sorbose-sp"/>
</dbReference>
<dbReference type="InterPro" id="IPR036667">
    <property type="entry name" value="PTS_IIB_sorbose-sp_sf"/>
</dbReference>
<evidence type="ECO:0000313" key="11">
    <source>
        <dbReference type="Proteomes" id="UP000019488"/>
    </source>
</evidence>
<proteinExistence type="predicted"/>
<comment type="subcellular location">
    <subcellularLocation>
        <location evidence="1">Cytoplasm</location>
    </subcellularLocation>
</comment>
<organism evidence="9 11">
    <name type="scientific">Lentilactobacillus farraginis DSM 18382 = JCM 14108</name>
    <dbReference type="NCBI Taxonomy" id="1423743"/>
    <lineage>
        <taxon>Bacteria</taxon>
        <taxon>Bacillati</taxon>
        <taxon>Bacillota</taxon>
        <taxon>Bacilli</taxon>
        <taxon>Lactobacillales</taxon>
        <taxon>Lactobacillaceae</taxon>
        <taxon>Lentilactobacillus</taxon>
    </lineage>
</organism>